<protein>
    <submittedName>
        <fullName evidence="2">Uncharacterized protein</fullName>
    </submittedName>
</protein>
<dbReference type="OrthoDB" id="8019273at2"/>
<evidence type="ECO:0000256" key="1">
    <source>
        <dbReference type="SAM" id="SignalP"/>
    </source>
</evidence>
<gene>
    <name evidence="2" type="ORF">C7I85_18915</name>
</gene>
<reference evidence="2 3" key="1">
    <citation type="submission" date="2018-03" db="EMBL/GenBank/DDBJ databases">
        <title>The draft genome of Mesorhizobium soli JCM 19897.</title>
        <authorList>
            <person name="Li L."/>
            <person name="Liu L."/>
            <person name="Liang L."/>
            <person name="Wang T."/>
            <person name="Zhang X."/>
        </authorList>
    </citation>
    <scope>NUCLEOTIDE SEQUENCE [LARGE SCALE GENOMIC DNA]</scope>
    <source>
        <strain evidence="2 3">JCM 19897</strain>
    </source>
</reference>
<keyword evidence="3" id="KW-1185">Reference proteome</keyword>
<dbReference type="EMBL" id="PXYL01000010">
    <property type="protein sequence ID" value="PSJ58481.1"/>
    <property type="molecule type" value="Genomic_DNA"/>
</dbReference>
<dbReference type="Proteomes" id="UP000240653">
    <property type="component" value="Unassembled WGS sequence"/>
</dbReference>
<proteinExistence type="predicted"/>
<organism evidence="2 3">
    <name type="scientific">Pseudaminobacter soli</name>
    <name type="common">ex Li et al. 2025</name>
    <dbReference type="NCBI Taxonomy" id="1295366"/>
    <lineage>
        <taxon>Bacteria</taxon>
        <taxon>Pseudomonadati</taxon>
        <taxon>Pseudomonadota</taxon>
        <taxon>Alphaproteobacteria</taxon>
        <taxon>Hyphomicrobiales</taxon>
        <taxon>Phyllobacteriaceae</taxon>
        <taxon>Pseudaminobacter</taxon>
    </lineage>
</organism>
<evidence type="ECO:0000313" key="3">
    <source>
        <dbReference type="Proteomes" id="UP000240653"/>
    </source>
</evidence>
<evidence type="ECO:0000313" key="2">
    <source>
        <dbReference type="EMBL" id="PSJ58481.1"/>
    </source>
</evidence>
<name>A0A2P7S7S2_9HYPH</name>
<accession>A0A2P7S7S2</accession>
<feature type="signal peptide" evidence="1">
    <location>
        <begin position="1"/>
        <end position="21"/>
    </location>
</feature>
<sequence length="198" mass="21272">MLSNVLAALLAAAVLTGAAQASECPGAATADDGFVLERPGIRSVYKNSDDDMVMQVSNSFDSGPPQTQFFLGGLIELFRTSKTGQFAILPYSDMRGIFPLKAGAQRKLDFVELLPGEETAEPVVLELKVTGKEKFSLGRCSYDVLAVKLVKKKSDGEELDAWTALYAPDLQAVLAKRYDEGTAQETTVGYAAIKPLSE</sequence>
<dbReference type="AlphaFoldDB" id="A0A2P7S7S2"/>
<keyword evidence="1" id="KW-0732">Signal</keyword>
<feature type="chain" id="PRO_5015157957" evidence="1">
    <location>
        <begin position="22"/>
        <end position="198"/>
    </location>
</feature>
<comment type="caution">
    <text evidence="2">The sequence shown here is derived from an EMBL/GenBank/DDBJ whole genome shotgun (WGS) entry which is preliminary data.</text>
</comment>